<dbReference type="RefSeq" id="WP_128995130.1">
    <property type="nucleotide sequence ID" value="NZ_PDKN01000002.1"/>
</dbReference>
<dbReference type="AlphaFoldDB" id="A0A4V1LP47"/>
<dbReference type="SMART" id="SM00267">
    <property type="entry name" value="GGDEF"/>
    <property type="match status" value="1"/>
</dbReference>
<dbReference type="InterPro" id="IPR001633">
    <property type="entry name" value="EAL_dom"/>
</dbReference>
<dbReference type="PROSITE" id="PS50883">
    <property type="entry name" value="EAL"/>
    <property type="match status" value="1"/>
</dbReference>
<dbReference type="CDD" id="cd01948">
    <property type="entry name" value="EAL"/>
    <property type="match status" value="1"/>
</dbReference>
<dbReference type="InterPro" id="IPR050706">
    <property type="entry name" value="Cyclic-di-GMP_PDE-like"/>
</dbReference>
<dbReference type="InterPro" id="IPR029787">
    <property type="entry name" value="Nucleotide_cyclase"/>
</dbReference>
<sequence length="632" mass="73124">MKTRFFIKNPIYLILLTLSIATILILLLFGTFKLEDKIEDKMFEISTLDVISITQNSANNIENLLNPEKDYISQIQKDMPLRHHIEKNLELLLTKNIKYAYVIYRDKKGTFRFLADGSDPSDKAFVNQKLDVFSPKWNEIYEIKEPLMIRHTFLQELSMSYLVPISQNGQVELILVIDFSIKKIENINQIIEWMKNAILSIIVIIAIFLLVLIIQTIKYTAVKKTAYIDKLTNVYNRNYLHELQEFVNLNDYILAAIDIDHFKKVNDTYGHEVGDKVLKQVANTILLNIRTKDDIVIRYGGEEFLLLIRTTRDDHLSALNVLERIFKNIQENHFHVTKKEYIEVTISVGVNLVPEKSRTFSDAFKLADIALYNAKNKGRNNIEVYDEQGNGNGLTLSINEIKDAMEEQRVICHYQAIVDAKTQEISHYEALLRVRDKEGNILMPYQILPVIKGTFILRNITKTVLKICRKKLLERPDISVNVNLNPQDIINESILKMLIEYAREDQLGSRLGIEIVESEDIINCPDAKENLLMLKNLGYKIFIDDFGSGYSNFIYLTQIKTDYIKIDGEIIKNILTDRVSYLLVKNIVEFSKEANIKVIAEYVSNEEIFSEIQMLGVDYAQGYYFSKPADLV</sequence>
<name>A0A4V1LP47_9BACT</name>
<dbReference type="PROSITE" id="PS50887">
    <property type="entry name" value="GGDEF"/>
    <property type="match status" value="1"/>
</dbReference>
<dbReference type="CDD" id="cd01949">
    <property type="entry name" value="GGDEF"/>
    <property type="match status" value="1"/>
</dbReference>
<dbReference type="InterPro" id="IPR035919">
    <property type="entry name" value="EAL_sf"/>
</dbReference>
<proteinExistence type="predicted"/>
<reference evidence="4 5" key="1">
    <citation type="submission" date="2017-10" db="EMBL/GenBank/DDBJ databases">
        <title>Genomics of the genus Arcobacter.</title>
        <authorList>
            <person name="Perez-Cataluna A."/>
            <person name="Figueras M.J."/>
        </authorList>
    </citation>
    <scope>NUCLEOTIDE SEQUENCE [LARGE SCALE GENOMIC DNA]</scope>
    <source>
        <strain evidence="4 5">CECT 8987</strain>
    </source>
</reference>
<dbReference type="FunFam" id="3.30.70.270:FF:000001">
    <property type="entry name" value="Diguanylate cyclase domain protein"/>
    <property type="match status" value="1"/>
</dbReference>
<dbReference type="NCBIfam" id="TIGR00254">
    <property type="entry name" value="GGDEF"/>
    <property type="match status" value="1"/>
</dbReference>
<dbReference type="EMBL" id="PDKN01000002">
    <property type="protein sequence ID" value="RXJ59938.1"/>
    <property type="molecule type" value="Genomic_DNA"/>
</dbReference>
<comment type="caution">
    <text evidence="4">The sequence shown here is derived from an EMBL/GenBank/DDBJ whole genome shotgun (WGS) entry which is preliminary data.</text>
</comment>
<accession>A0A4V1LP47</accession>
<organism evidence="4 5">
    <name type="scientific">Candidatus Marinarcus aquaticus</name>
    <dbReference type="NCBI Taxonomy" id="2044504"/>
    <lineage>
        <taxon>Bacteria</taxon>
        <taxon>Pseudomonadati</taxon>
        <taxon>Campylobacterota</taxon>
        <taxon>Epsilonproteobacteria</taxon>
        <taxon>Campylobacterales</taxon>
        <taxon>Arcobacteraceae</taxon>
        <taxon>Candidatus Marinarcus</taxon>
    </lineage>
</organism>
<protein>
    <submittedName>
        <fullName evidence="4">GGDEF-domain containing protein</fullName>
    </submittedName>
</protein>
<dbReference type="InterPro" id="IPR000160">
    <property type="entry name" value="GGDEF_dom"/>
</dbReference>
<dbReference type="Pfam" id="PF00563">
    <property type="entry name" value="EAL"/>
    <property type="match status" value="1"/>
</dbReference>
<evidence type="ECO:0000313" key="4">
    <source>
        <dbReference type="EMBL" id="RXJ59938.1"/>
    </source>
</evidence>
<dbReference type="SUPFAM" id="SSF141868">
    <property type="entry name" value="EAL domain-like"/>
    <property type="match status" value="1"/>
</dbReference>
<dbReference type="Gene3D" id="3.20.20.450">
    <property type="entry name" value="EAL domain"/>
    <property type="match status" value="1"/>
</dbReference>
<dbReference type="SMART" id="SM00052">
    <property type="entry name" value="EAL"/>
    <property type="match status" value="1"/>
</dbReference>
<feature type="transmembrane region" description="Helical" evidence="1">
    <location>
        <begin position="12"/>
        <end position="32"/>
    </location>
</feature>
<feature type="domain" description="EAL" evidence="2">
    <location>
        <begin position="394"/>
        <end position="632"/>
    </location>
</feature>
<keyword evidence="1" id="KW-0472">Membrane</keyword>
<dbReference type="GO" id="GO:0071111">
    <property type="term" value="F:cyclic-guanylate-specific phosphodiesterase activity"/>
    <property type="evidence" value="ECO:0007669"/>
    <property type="project" value="InterPro"/>
</dbReference>
<gene>
    <name evidence="4" type="ORF">CRV04_02680</name>
</gene>
<dbReference type="PANTHER" id="PTHR33121">
    <property type="entry name" value="CYCLIC DI-GMP PHOSPHODIESTERASE PDEF"/>
    <property type="match status" value="1"/>
</dbReference>
<evidence type="ECO:0000259" key="2">
    <source>
        <dbReference type="PROSITE" id="PS50883"/>
    </source>
</evidence>
<feature type="domain" description="GGDEF" evidence="3">
    <location>
        <begin position="250"/>
        <end position="387"/>
    </location>
</feature>
<keyword evidence="1" id="KW-1133">Transmembrane helix</keyword>
<evidence type="ECO:0000256" key="1">
    <source>
        <dbReference type="SAM" id="Phobius"/>
    </source>
</evidence>
<dbReference type="PANTHER" id="PTHR33121:SF79">
    <property type="entry name" value="CYCLIC DI-GMP PHOSPHODIESTERASE PDED-RELATED"/>
    <property type="match status" value="1"/>
</dbReference>
<dbReference type="OrthoDB" id="9790732at2"/>
<feature type="transmembrane region" description="Helical" evidence="1">
    <location>
        <begin position="197"/>
        <end position="217"/>
    </location>
</feature>
<dbReference type="Proteomes" id="UP000290657">
    <property type="component" value="Unassembled WGS sequence"/>
</dbReference>
<evidence type="ECO:0000313" key="5">
    <source>
        <dbReference type="Proteomes" id="UP000290657"/>
    </source>
</evidence>
<keyword evidence="1" id="KW-0812">Transmembrane</keyword>
<dbReference type="SUPFAM" id="SSF55073">
    <property type="entry name" value="Nucleotide cyclase"/>
    <property type="match status" value="1"/>
</dbReference>
<evidence type="ECO:0000259" key="3">
    <source>
        <dbReference type="PROSITE" id="PS50887"/>
    </source>
</evidence>
<dbReference type="Gene3D" id="3.30.70.270">
    <property type="match status" value="1"/>
</dbReference>
<dbReference type="Pfam" id="PF00990">
    <property type="entry name" value="GGDEF"/>
    <property type="match status" value="1"/>
</dbReference>
<dbReference type="InterPro" id="IPR043128">
    <property type="entry name" value="Rev_trsase/Diguanyl_cyclase"/>
</dbReference>
<keyword evidence="5" id="KW-1185">Reference proteome</keyword>